<dbReference type="EMBL" id="FQUO01000008">
    <property type="protein sequence ID" value="SHF48748.1"/>
    <property type="molecule type" value="Genomic_DNA"/>
</dbReference>
<dbReference type="Gene3D" id="2.120.10.30">
    <property type="entry name" value="TolB, C-terminal domain"/>
    <property type="match status" value="1"/>
</dbReference>
<evidence type="ECO:0000256" key="6">
    <source>
        <dbReference type="SAM" id="MobiDB-lite"/>
    </source>
</evidence>
<feature type="region of interest" description="Disordered" evidence="6">
    <location>
        <begin position="614"/>
        <end position="635"/>
    </location>
</feature>
<dbReference type="STRING" id="1302690.BUE76_18230"/>
<dbReference type="PRINTS" id="PR01021">
    <property type="entry name" value="OMPADOMAIN"/>
</dbReference>
<dbReference type="Pfam" id="PF00691">
    <property type="entry name" value="OmpA"/>
    <property type="match status" value="1"/>
</dbReference>
<dbReference type="InterPro" id="IPR011042">
    <property type="entry name" value="6-blade_b-propeller_TolB-like"/>
</dbReference>
<dbReference type="InterPro" id="IPR006665">
    <property type="entry name" value="OmpA-like"/>
</dbReference>
<dbReference type="InterPro" id="IPR011659">
    <property type="entry name" value="WD40"/>
</dbReference>
<comment type="subcellular location">
    <subcellularLocation>
        <location evidence="1">Cell outer membrane</location>
    </subcellularLocation>
</comment>
<evidence type="ECO:0000256" key="1">
    <source>
        <dbReference type="ARBA" id="ARBA00004442"/>
    </source>
</evidence>
<evidence type="ECO:0000313" key="9">
    <source>
        <dbReference type="EMBL" id="SHF48748.1"/>
    </source>
</evidence>
<feature type="signal peptide" evidence="7">
    <location>
        <begin position="1"/>
        <end position="21"/>
    </location>
</feature>
<dbReference type="GO" id="GO:0009279">
    <property type="term" value="C:cell outer membrane"/>
    <property type="evidence" value="ECO:0007669"/>
    <property type="project" value="UniProtKB-SubCell"/>
</dbReference>
<keyword evidence="4" id="KW-0802">TPR repeat</keyword>
<dbReference type="SUPFAM" id="SSF48452">
    <property type="entry name" value="TPR-like"/>
    <property type="match status" value="1"/>
</dbReference>
<dbReference type="Proteomes" id="UP000184368">
    <property type="component" value="Unassembled WGS sequence"/>
</dbReference>
<dbReference type="PROSITE" id="PS50005">
    <property type="entry name" value="TPR"/>
    <property type="match status" value="1"/>
</dbReference>
<dbReference type="PROSITE" id="PS01068">
    <property type="entry name" value="OMPA_1"/>
    <property type="match status" value="1"/>
</dbReference>
<dbReference type="PANTHER" id="PTHR30329:SF21">
    <property type="entry name" value="LIPOPROTEIN YIAD-RELATED"/>
    <property type="match status" value="1"/>
</dbReference>
<keyword evidence="10" id="KW-1185">Reference proteome</keyword>
<dbReference type="PROSITE" id="PS51123">
    <property type="entry name" value="OMPA_2"/>
    <property type="match status" value="1"/>
</dbReference>
<evidence type="ECO:0000256" key="4">
    <source>
        <dbReference type="PROSITE-ProRule" id="PRU00339"/>
    </source>
</evidence>
<evidence type="ECO:0000256" key="5">
    <source>
        <dbReference type="PROSITE-ProRule" id="PRU00473"/>
    </source>
</evidence>
<sequence>MKRLCALLLCSALLFGGASHAQYNPEKINKKAVAAYNQAMQLAEGGSFTAAVQQLQEAIKRDPAYVEAYLSLGGVYGQIKAHEQSVAAYEKALALDSNYSSDFRLPYSINLAGMGQFEKAAQTIEALLARPALGANTRKAAEYRRKSYQFALDYARTHAGGNYVFRPENLGDAINSPYSEYWPSMSVEGTELIFTRKERDEDFFISEKGASGWQPAFRINGSLNTPDNEGAQILSQDGQWLVFAGKDRPGGYGGFDLFIAYKTLDGWSQAINLGSKVNSEHWESQPCLSPDKRSIYFSSNRPGGFGGEDLWVSHLQPNGRFGEPVNLGPTINTTGNESCPFLHADNQTLYFSSDGHPGYGAGDLYLARRTDSAWSKPENLGYPINTINNEATLFVAADGQTAYYASDRADGKGRLDIYRFELRPDVRPVKTLWVKGKVYDVKTSKGLPSGVELIDLATGRPVSRVQTNENGEYLVTLPIGKDYAFNVARRGYLFFSDNFSLKQKPSDATYRKDIPLQPIEVNASVVLRNIFFDTNKFDLEPESAAELDKLVQLLQENPTVKILIEGHTDNVGNAADNATLSQNRAKSVVAYLTGKGIATARLQAKGFGASKPIADNNTEAGRAQNRRTEVKIIER</sequence>
<keyword evidence="7" id="KW-0732">Signal</keyword>
<dbReference type="InterPro" id="IPR050330">
    <property type="entry name" value="Bact_OuterMem_StrucFunc"/>
</dbReference>
<feature type="chain" id="PRO_5012160511" evidence="7">
    <location>
        <begin position="22"/>
        <end position="635"/>
    </location>
</feature>
<dbReference type="Pfam" id="PF13414">
    <property type="entry name" value="TPR_11"/>
    <property type="match status" value="1"/>
</dbReference>
<feature type="compositionally biased region" description="Basic and acidic residues" evidence="6">
    <location>
        <begin position="626"/>
        <end position="635"/>
    </location>
</feature>
<dbReference type="Pfam" id="PF07676">
    <property type="entry name" value="PD40"/>
    <property type="match status" value="4"/>
</dbReference>
<name>A0A1M5C1V7_9BACT</name>
<dbReference type="PANTHER" id="PTHR30329">
    <property type="entry name" value="STATOR ELEMENT OF FLAGELLAR MOTOR COMPLEX"/>
    <property type="match status" value="1"/>
</dbReference>
<evidence type="ECO:0000256" key="7">
    <source>
        <dbReference type="SAM" id="SignalP"/>
    </source>
</evidence>
<reference evidence="9 10" key="1">
    <citation type="submission" date="2016-11" db="EMBL/GenBank/DDBJ databases">
        <authorList>
            <person name="Jaros S."/>
            <person name="Januszkiewicz K."/>
            <person name="Wedrychowicz H."/>
        </authorList>
    </citation>
    <scope>NUCLEOTIDE SEQUENCE [LARGE SCALE GENOMIC DNA]</scope>
    <source>
        <strain evidence="9 10">DSM 26897</strain>
    </source>
</reference>
<accession>A0A1M5C1V7</accession>
<dbReference type="AlphaFoldDB" id="A0A1M5C1V7"/>
<dbReference type="InterPro" id="IPR011990">
    <property type="entry name" value="TPR-like_helical_dom_sf"/>
</dbReference>
<dbReference type="Gene3D" id="1.25.40.10">
    <property type="entry name" value="Tetratricopeptide repeat domain"/>
    <property type="match status" value="1"/>
</dbReference>
<evidence type="ECO:0000256" key="3">
    <source>
        <dbReference type="ARBA" id="ARBA00023237"/>
    </source>
</evidence>
<organism evidence="9 10">
    <name type="scientific">Cnuella takakiae</name>
    <dbReference type="NCBI Taxonomy" id="1302690"/>
    <lineage>
        <taxon>Bacteria</taxon>
        <taxon>Pseudomonadati</taxon>
        <taxon>Bacteroidota</taxon>
        <taxon>Chitinophagia</taxon>
        <taxon>Chitinophagales</taxon>
        <taxon>Chitinophagaceae</taxon>
        <taxon>Cnuella</taxon>
    </lineage>
</organism>
<dbReference type="OrthoDB" id="9809364at2"/>
<dbReference type="InterPro" id="IPR008969">
    <property type="entry name" value="CarboxyPept-like_regulatory"/>
</dbReference>
<gene>
    <name evidence="9" type="ORF">SAMN05444008_108197</name>
</gene>
<evidence type="ECO:0000259" key="8">
    <source>
        <dbReference type="PROSITE" id="PS51123"/>
    </source>
</evidence>
<dbReference type="RefSeq" id="WP_073043487.1">
    <property type="nucleotide sequence ID" value="NZ_FQUO01000008.1"/>
</dbReference>
<dbReference type="PRINTS" id="PR01023">
    <property type="entry name" value="NAFLGMOTY"/>
</dbReference>
<keyword evidence="3" id="KW-0998">Cell outer membrane</keyword>
<dbReference type="InterPro" id="IPR006664">
    <property type="entry name" value="OMP_bac"/>
</dbReference>
<protein>
    <submittedName>
        <fullName evidence="9">WD40-like Beta Propeller Repeat</fullName>
    </submittedName>
</protein>
<evidence type="ECO:0000313" key="10">
    <source>
        <dbReference type="Proteomes" id="UP000184368"/>
    </source>
</evidence>
<proteinExistence type="predicted"/>
<dbReference type="SUPFAM" id="SSF103088">
    <property type="entry name" value="OmpA-like"/>
    <property type="match status" value="1"/>
</dbReference>
<dbReference type="SMART" id="SM00028">
    <property type="entry name" value="TPR"/>
    <property type="match status" value="2"/>
</dbReference>
<dbReference type="CDD" id="cd07185">
    <property type="entry name" value="OmpA_C-like"/>
    <property type="match status" value="1"/>
</dbReference>
<dbReference type="SUPFAM" id="SSF49464">
    <property type="entry name" value="Carboxypeptidase regulatory domain-like"/>
    <property type="match status" value="1"/>
</dbReference>
<dbReference type="SUPFAM" id="SSF82171">
    <property type="entry name" value="DPP6 N-terminal domain-like"/>
    <property type="match status" value="1"/>
</dbReference>
<evidence type="ECO:0000256" key="2">
    <source>
        <dbReference type="ARBA" id="ARBA00023136"/>
    </source>
</evidence>
<dbReference type="InterPro" id="IPR036737">
    <property type="entry name" value="OmpA-like_sf"/>
</dbReference>
<dbReference type="InterPro" id="IPR019734">
    <property type="entry name" value="TPR_rpt"/>
</dbReference>
<keyword evidence="2 5" id="KW-0472">Membrane</keyword>
<dbReference type="InterPro" id="IPR006690">
    <property type="entry name" value="OMPA-like_CS"/>
</dbReference>
<feature type="repeat" description="TPR" evidence="4">
    <location>
        <begin position="66"/>
        <end position="99"/>
    </location>
</feature>
<feature type="domain" description="OmpA-like" evidence="8">
    <location>
        <begin position="519"/>
        <end position="635"/>
    </location>
</feature>
<dbReference type="Gene3D" id="3.30.1330.60">
    <property type="entry name" value="OmpA-like domain"/>
    <property type="match status" value="1"/>
</dbReference>